<dbReference type="SUPFAM" id="SSF159659">
    <property type="entry name" value="Cgl1923-like"/>
    <property type="match status" value="1"/>
</dbReference>
<protein>
    <recommendedName>
        <fullName evidence="3">PAC2 family protein</fullName>
    </recommendedName>
</protein>
<dbReference type="PIRSF" id="PIRSF028754">
    <property type="entry name" value="UCP028754"/>
    <property type="match status" value="1"/>
</dbReference>
<feature type="region of interest" description="Disordered" evidence="1">
    <location>
        <begin position="314"/>
        <end position="334"/>
    </location>
</feature>
<evidence type="ECO:0000256" key="1">
    <source>
        <dbReference type="SAM" id="MobiDB-lite"/>
    </source>
</evidence>
<name>A0A381NXE7_9ZZZZ</name>
<dbReference type="EMBL" id="UINC01000628">
    <property type="protein sequence ID" value="SUZ58578.1"/>
    <property type="molecule type" value="Genomic_DNA"/>
</dbReference>
<organism evidence="2">
    <name type="scientific">marine metagenome</name>
    <dbReference type="NCBI Taxonomy" id="408172"/>
    <lineage>
        <taxon>unclassified sequences</taxon>
        <taxon>metagenomes</taxon>
        <taxon>ecological metagenomes</taxon>
    </lineage>
</organism>
<sequence>VLDLQLDVRTCARNGYFTRLHALQINAYRNDWLDYLSALKYTEHPILANTVFLAAWGGWPDAAESATRSLRELVRQFSATKFASIDAEDFYDFAEQRPVITNQSDGSRELTWPKNEFFYWKADDGGRDLLIFIGVEPNLKWRTYTDLIHQVANESDTKLLVTVGALLDSVPHTRSPRVTGSSLNTNLGKEFEHIKYAVPNYEGPSGLTSVLIDRLAQDEVPAASIWGHSPHYLQVAQNPTLTHAILSELQQFISVPVDLTKLARDSEEFDENLVRALADQQEIEGYVKRLEERYDSEEEYRQSPEPAALVQELEDFLRQQRDTDSSTDSEESAD</sequence>
<dbReference type="InterPro" id="IPR008492">
    <property type="entry name" value="Rv2714-like"/>
</dbReference>
<dbReference type="InterPro" id="IPR019151">
    <property type="entry name" value="Proteasome_assmbl_chaperone_2"/>
</dbReference>
<evidence type="ECO:0008006" key="3">
    <source>
        <dbReference type="Google" id="ProtNLM"/>
    </source>
</evidence>
<feature type="compositionally biased region" description="Acidic residues" evidence="1">
    <location>
        <begin position="325"/>
        <end position="334"/>
    </location>
</feature>
<evidence type="ECO:0000313" key="2">
    <source>
        <dbReference type="EMBL" id="SUZ58578.1"/>
    </source>
</evidence>
<gene>
    <name evidence="2" type="ORF">METZ01_LOCUS11432</name>
</gene>
<dbReference type="Pfam" id="PF09754">
    <property type="entry name" value="PAC2"/>
    <property type="match status" value="1"/>
</dbReference>
<reference evidence="2" key="1">
    <citation type="submission" date="2018-05" db="EMBL/GenBank/DDBJ databases">
        <authorList>
            <person name="Lanie J.A."/>
            <person name="Ng W.-L."/>
            <person name="Kazmierczak K.M."/>
            <person name="Andrzejewski T.M."/>
            <person name="Davidsen T.M."/>
            <person name="Wayne K.J."/>
            <person name="Tettelin H."/>
            <person name="Glass J.I."/>
            <person name="Rusch D."/>
            <person name="Podicherti R."/>
            <person name="Tsui H.-C.T."/>
            <person name="Winkler M.E."/>
        </authorList>
    </citation>
    <scope>NUCLEOTIDE SEQUENCE</scope>
</reference>
<dbReference type="InterPro" id="IPR038389">
    <property type="entry name" value="PSMG2_sf"/>
</dbReference>
<dbReference type="Gene3D" id="3.40.50.10900">
    <property type="entry name" value="PAC-like subunit"/>
    <property type="match status" value="1"/>
</dbReference>
<accession>A0A381NXE7</accession>
<feature type="non-terminal residue" evidence="2">
    <location>
        <position position="1"/>
    </location>
</feature>
<feature type="compositionally biased region" description="Basic and acidic residues" evidence="1">
    <location>
        <begin position="315"/>
        <end position="324"/>
    </location>
</feature>
<proteinExistence type="predicted"/>
<dbReference type="AlphaFoldDB" id="A0A381NXE7"/>